<dbReference type="PANTHER" id="PTHR33992:SF1">
    <property type="entry name" value="RIBONUCLEASE P PROTEIN COMPONENT"/>
    <property type="match status" value="1"/>
</dbReference>
<comment type="subunit">
    <text evidence="7">Consists of a catalytic RNA component (M1 or rnpB) and a protein subunit.</text>
</comment>
<dbReference type="InterPro" id="IPR020539">
    <property type="entry name" value="RNase_P_CS"/>
</dbReference>
<evidence type="ECO:0000256" key="8">
    <source>
        <dbReference type="NCBIfam" id="TIGR00188"/>
    </source>
</evidence>
<protein>
    <recommendedName>
        <fullName evidence="7 8">Ribonuclease P protein component</fullName>
        <shortName evidence="7">RNase P protein</shortName>
        <shortName evidence="7">RNaseP protein</shortName>
        <ecNumber evidence="7 8">3.1.26.5</ecNumber>
    </recommendedName>
    <alternativeName>
        <fullName evidence="7">Protein C5</fullName>
    </alternativeName>
</protein>
<keyword evidence="5 7" id="KW-0378">Hydrolase</keyword>
<evidence type="ECO:0000256" key="2">
    <source>
        <dbReference type="ARBA" id="ARBA00022694"/>
    </source>
</evidence>
<dbReference type="Proteomes" id="UP000199017">
    <property type="component" value="Unassembled WGS sequence"/>
</dbReference>
<comment type="function">
    <text evidence="1 7">RNaseP catalyzes the removal of the 5'-leader sequence from pre-tRNA to produce the mature 5'-terminus. It can also cleave other RNA substrates such as 4.5S RNA. The protein component plays an auxiliary but essential role in vivo by binding to the 5'-leader sequence and broadening the substrate specificity of the ribozyme.</text>
</comment>
<dbReference type="AlphaFoldDB" id="A0A1G8LQ73"/>
<accession>A0A1G8LQ73</accession>
<evidence type="ECO:0000313" key="9">
    <source>
        <dbReference type="EMBL" id="SDI57859.1"/>
    </source>
</evidence>
<comment type="similarity">
    <text evidence="7">Belongs to the RnpA family.</text>
</comment>
<dbReference type="GO" id="GO:0000049">
    <property type="term" value="F:tRNA binding"/>
    <property type="evidence" value="ECO:0007669"/>
    <property type="project" value="UniProtKB-UniRule"/>
</dbReference>
<dbReference type="InterPro" id="IPR020568">
    <property type="entry name" value="Ribosomal_Su5_D2-typ_SF"/>
</dbReference>
<dbReference type="GO" id="GO:0001682">
    <property type="term" value="P:tRNA 5'-leader removal"/>
    <property type="evidence" value="ECO:0007669"/>
    <property type="project" value="UniProtKB-UniRule"/>
</dbReference>
<dbReference type="PROSITE" id="PS00648">
    <property type="entry name" value="RIBONUCLEASE_P"/>
    <property type="match status" value="1"/>
</dbReference>
<dbReference type="GO" id="GO:0030677">
    <property type="term" value="C:ribonuclease P complex"/>
    <property type="evidence" value="ECO:0007669"/>
    <property type="project" value="TreeGrafter"/>
</dbReference>
<evidence type="ECO:0000256" key="5">
    <source>
        <dbReference type="ARBA" id="ARBA00022801"/>
    </source>
</evidence>
<dbReference type="EC" id="3.1.26.5" evidence="7 8"/>
<comment type="catalytic activity">
    <reaction evidence="7">
        <text>Endonucleolytic cleavage of RNA, removing 5'-extranucleotides from tRNA precursor.</text>
        <dbReference type="EC" id="3.1.26.5"/>
    </reaction>
</comment>
<keyword evidence="4 7" id="KW-0255">Endonuclease</keyword>
<evidence type="ECO:0000256" key="6">
    <source>
        <dbReference type="ARBA" id="ARBA00022884"/>
    </source>
</evidence>
<keyword evidence="2 7" id="KW-0819">tRNA processing</keyword>
<keyword evidence="3 7" id="KW-0540">Nuclease</keyword>
<dbReference type="Gene3D" id="3.30.230.10">
    <property type="match status" value="1"/>
</dbReference>
<name>A0A1G8LQ73_9BACI</name>
<evidence type="ECO:0000256" key="7">
    <source>
        <dbReference type="HAMAP-Rule" id="MF_00227"/>
    </source>
</evidence>
<evidence type="ECO:0000313" key="10">
    <source>
        <dbReference type="Proteomes" id="UP000199017"/>
    </source>
</evidence>
<sequence>MKKGYRIKKNHEFSRVFEKGTSFANRQFVVYVLNKEDQPHFRAGLTVSKKMGNAVTRNRIKRLLREALREIGDQLKEEKDYIIIARKPVIDMSYEEIKKSLRHVMGVAGVINKPYKK</sequence>
<keyword evidence="10" id="KW-1185">Reference proteome</keyword>
<evidence type="ECO:0000256" key="3">
    <source>
        <dbReference type="ARBA" id="ARBA00022722"/>
    </source>
</evidence>
<keyword evidence="6 7" id="KW-0694">RNA-binding</keyword>
<dbReference type="RefSeq" id="WP_091586338.1">
    <property type="nucleotide sequence ID" value="NZ_FNDU01000009.1"/>
</dbReference>
<dbReference type="NCBIfam" id="TIGR00188">
    <property type="entry name" value="rnpA"/>
    <property type="match status" value="1"/>
</dbReference>
<evidence type="ECO:0000256" key="4">
    <source>
        <dbReference type="ARBA" id="ARBA00022759"/>
    </source>
</evidence>
<dbReference type="InterPro" id="IPR000100">
    <property type="entry name" value="RNase_P"/>
</dbReference>
<dbReference type="STRING" id="930129.SAMN05216352_10934"/>
<gene>
    <name evidence="7" type="primary">rnpA</name>
    <name evidence="9" type="ORF">SAMN05216352_10934</name>
</gene>
<dbReference type="GO" id="GO:0042781">
    <property type="term" value="F:3'-tRNA processing endoribonuclease activity"/>
    <property type="evidence" value="ECO:0007669"/>
    <property type="project" value="TreeGrafter"/>
</dbReference>
<dbReference type="OrthoDB" id="9810867at2"/>
<dbReference type="FunFam" id="3.30.230.10:FF:000021">
    <property type="entry name" value="Ribonuclease P protein component"/>
    <property type="match status" value="1"/>
</dbReference>
<dbReference type="Pfam" id="PF00825">
    <property type="entry name" value="Ribonuclease_P"/>
    <property type="match status" value="1"/>
</dbReference>
<dbReference type="HAMAP" id="MF_00227">
    <property type="entry name" value="RNase_P"/>
    <property type="match status" value="1"/>
</dbReference>
<proteinExistence type="inferred from homology"/>
<dbReference type="SUPFAM" id="SSF54211">
    <property type="entry name" value="Ribosomal protein S5 domain 2-like"/>
    <property type="match status" value="1"/>
</dbReference>
<dbReference type="GO" id="GO:0004526">
    <property type="term" value="F:ribonuclease P activity"/>
    <property type="evidence" value="ECO:0007669"/>
    <property type="project" value="UniProtKB-UniRule"/>
</dbReference>
<reference evidence="9 10" key="1">
    <citation type="submission" date="2016-10" db="EMBL/GenBank/DDBJ databases">
        <authorList>
            <person name="de Groot N.N."/>
        </authorList>
    </citation>
    <scope>NUCLEOTIDE SEQUENCE [LARGE SCALE GENOMIC DNA]</scope>
    <source>
        <strain evidence="10">P4B,CCM 7963,CECT 7998,DSM 25260,IBRC-M 10614,KCTC 13821</strain>
    </source>
</reference>
<organism evidence="9 10">
    <name type="scientific">Alteribacillus bidgolensis</name>
    <dbReference type="NCBI Taxonomy" id="930129"/>
    <lineage>
        <taxon>Bacteria</taxon>
        <taxon>Bacillati</taxon>
        <taxon>Bacillota</taxon>
        <taxon>Bacilli</taxon>
        <taxon>Bacillales</taxon>
        <taxon>Bacillaceae</taxon>
        <taxon>Alteribacillus</taxon>
    </lineage>
</organism>
<evidence type="ECO:0000256" key="1">
    <source>
        <dbReference type="ARBA" id="ARBA00002663"/>
    </source>
</evidence>
<dbReference type="InterPro" id="IPR014721">
    <property type="entry name" value="Ribsml_uS5_D2-typ_fold_subgr"/>
</dbReference>
<dbReference type="PANTHER" id="PTHR33992">
    <property type="entry name" value="RIBONUCLEASE P PROTEIN COMPONENT"/>
    <property type="match status" value="1"/>
</dbReference>
<dbReference type="EMBL" id="FNDU01000009">
    <property type="protein sequence ID" value="SDI57859.1"/>
    <property type="molecule type" value="Genomic_DNA"/>
</dbReference>